<keyword evidence="10 11" id="KW-0407">Ion channel</keyword>
<evidence type="ECO:0000256" key="7">
    <source>
        <dbReference type="ARBA" id="ARBA00023065"/>
    </source>
</evidence>
<dbReference type="InterPro" id="IPR001873">
    <property type="entry name" value="ENaC"/>
</dbReference>
<keyword evidence="13" id="KW-1185">Reference proteome</keyword>
<evidence type="ECO:0000256" key="4">
    <source>
        <dbReference type="ARBA" id="ARBA00022692"/>
    </source>
</evidence>
<keyword evidence="6" id="KW-0915">Sodium</keyword>
<feature type="compositionally biased region" description="Basic and acidic residues" evidence="12">
    <location>
        <begin position="1035"/>
        <end position="1044"/>
    </location>
</feature>
<dbReference type="GO" id="GO:0005886">
    <property type="term" value="C:plasma membrane"/>
    <property type="evidence" value="ECO:0007669"/>
    <property type="project" value="TreeGrafter"/>
</dbReference>
<dbReference type="PANTHER" id="PTHR11690:SF248">
    <property type="entry name" value="PICKPOCKET 17, ISOFORM A"/>
    <property type="match status" value="1"/>
</dbReference>
<evidence type="ECO:0000256" key="3">
    <source>
        <dbReference type="ARBA" id="ARBA00022461"/>
    </source>
</evidence>
<sequence length="1134" mass="124687">PLERHVAAGAVAQVGPFHLVAAEPVFVIRSQGGDVLPAAFADEEDAIKASPAADVAAGASFGMIRNGGGTAAAPPPPLLCVVEPPESCRAAPPPGVCSLRERAPACARNRPASGWPGLSADRRPLGQRLRMDRDINKSSDRYRRRVLFANIHSFASRTSAHGLSRFFSQQIPWLRLLWIVVVMGALTGLTMHTYKQISLFRDYPVSSTTRLLTNKFTFPDVTICDPLMKKFLRKQSSDLRRSNESILNYFVLSYMMAMQFANNKNSNQSDEAISVQATKMAYASFEHAVHTWPIFNMTEVSARMLDMLVFCQYNQETCSEKDFKVFYHRDYGNCFSFKPHNRLMKSSGVEKGLVLVLYSPSVDHIQNNDWYSNIVTTGLETGGLRVVVHQKDTIPYPSEYGINSPSGMQTVLALNQVQTSLANTPTKQCEPRTRFHAYDHILGNTQSYEKQLTDCTTFEHMKRVRDKCNCTIEGPVPTETYGSGERRINFCHDIMGAQNPERTIKLIKNMVEFLRKNRNDLINPRNNQLNMLAYNNLPMHEKQAISAALEHEFHNEVKQRLKSLRCALPELRSGRSQSKCLNMCKYTTYDFSVFQSRWPDLSLEIRLRVYPKTLTVRQLFEERSYELVNLFSDLGGIMGLWIGVSMVTLCEFAEIILIILSYNIRALLAKLPSLTRSRRACGATRRETWSCVAEAEGQSLTCPIGCKRHGELAASIDSRQSPSRSKSYDHSVNPNLYRQPRLLTGNNSQEDAAIATVRQLLQSGLRGNTAGDPGNGLLNSSTGASIGKETRLANELKIWEAGPATADLGDWPSNCGSGRLAQQRGFGRLAQQLRIWEAGPVTADLGDWPSNRGFGRLAQQLRIWETGPVTADLGDWPSNRGFGRLAQQLRIWEAGPAKQPHSPNGHLITQPVNPAVPPRCRATPPSGSFRCAILNVIPGPSRRRRRCLLLQRSNGSAGLHLEIAEIIHTPFPGGRRSGPTFANAAASAASLSGAEDAAQQAGLRVAARKLVLVFACQQARLQRQRNRCSIAVDRSSTRAGDREPAGGTRATRWLNGTGSDSPADLPAPAVAAAFLSAGDAGFAADPDVEDFCDPDAAEAAAEAAPKEEAEEDFASSPPPAALRGTGLASLTCLL</sequence>
<dbReference type="Gene3D" id="2.60.470.10">
    <property type="entry name" value="Acid-sensing ion channels like domains"/>
    <property type="match status" value="1"/>
</dbReference>
<dbReference type="PANTHER" id="PTHR11690">
    <property type="entry name" value="AMILORIDE-SENSITIVE SODIUM CHANNEL-RELATED"/>
    <property type="match status" value="1"/>
</dbReference>
<proteinExistence type="inferred from homology"/>
<dbReference type="AlphaFoldDB" id="A0A1I8IIX8"/>
<evidence type="ECO:0000313" key="14">
    <source>
        <dbReference type="WBParaSite" id="maker-uti_cns_0012752-snap-gene-0.6-mRNA-1"/>
    </source>
</evidence>
<organism evidence="13 14">
    <name type="scientific">Macrostomum lignano</name>
    <dbReference type="NCBI Taxonomy" id="282301"/>
    <lineage>
        <taxon>Eukaryota</taxon>
        <taxon>Metazoa</taxon>
        <taxon>Spiralia</taxon>
        <taxon>Lophotrochozoa</taxon>
        <taxon>Platyhelminthes</taxon>
        <taxon>Rhabditophora</taxon>
        <taxon>Macrostomorpha</taxon>
        <taxon>Macrostomida</taxon>
        <taxon>Macrostomidae</taxon>
        <taxon>Macrostomum</taxon>
    </lineage>
</organism>
<comment type="subcellular location">
    <subcellularLocation>
        <location evidence="1">Membrane</location>
        <topology evidence="1">Multi-pass membrane protein</topology>
    </subcellularLocation>
</comment>
<evidence type="ECO:0000256" key="9">
    <source>
        <dbReference type="ARBA" id="ARBA00023201"/>
    </source>
</evidence>
<name>A0A1I8IIX8_9PLAT</name>
<evidence type="ECO:0000313" key="13">
    <source>
        <dbReference type="Proteomes" id="UP000095280"/>
    </source>
</evidence>
<keyword evidence="9 11" id="KW-0739">Sodium transport</keyword>
<feature type="region of interest" description="Disordered" evidence="12">
    <location>
        <begin position="1033"/>
        <end position="1062"/>
    </location>
</feature>
<feature type="compositionally biased region" description="Acidic residues" evidence="12">
    <location>
        <begin position="1086"/>
        <end position="1096"/>
    </location>
</feature>
<dbReference type="Proteomes" id="UP000095280">
    <property type="component" value="Unplaced"/>
</dbReference>
<dbReference type="WBParaSite" id="maker-uti_cns_0012752-snap-gene-0.6-mRNA-1">
    <property type="protein sequence ID" value="maker-uti_cns_0012752-snap-gene-0.6-mRNA-1"/>
    <property type="gene ID" value="maker-uti_cns_0012752-snap-gene-0.6"/>
</dbReference>
<keyword evidence="2 11" id="KW-0813">Transport</keyword>
<feature type="region of interest" description="Disordered" evidence="12">
    <location>
        <begin position="715"/>
        <end position="734"/>
    </location>
</feature>
<dbReference type="Gene3D" id="1.10.287.770">
    <property type="entry name" value="YojJ-like"/>
    <property type="match status" value="1"/>
</dbReference>
<evidence type="ECO:0000256" key="6">
    <source>
        <dbReference type="ARBA" id="ARBA00023053"/>
    </source>
</evidence>
<evidence type="ECO:0000256" key="1">
    <source>
        <dbReference type="ARBA" id="ARBA00004141"/>
    </source>
</evidence>
<evidence type="ECO:0000256" key="8">
    <source>
        <dbReference type="ARBA" id="ARBA00023136"/>
    </source>
</evidence>
<dbReference type="Pfam" id="PF00858">
    <property type="entry name" value="ASC"/>
    <property type="match status" value="1"/>
</dbReference>
<accession>A0A1I8IIX8</accession>
<dbReference type="PRINTS" id="PR01078">
    <property type="entry name" value="AMINACHANNEL"/>
</dbReference>
<comment type="similarity">
    <text evidence="11">Belongs to the amiloride-sensitive sodium channel (TC 1.A.6) family.</text>
</comment>
<keyword evidence="7 11" id="KW-0406">Ion transport</keyword>
<reference evidence="14" key="1">
    <citation type="submission" date="2016-11" db="UniProtKB">
        <authorList>
            <consortium name="WormBaseParasite"/>
        </authorList>
    </citation>
    <scope>IDENTIFICATION</scope>
</reference>
<dbReference type="GO" id="GO:0015280">
    <property type="term" value="F:ligand-gated sodium channel activity"/>
    <property type="evidence" value="ECO:0007669"/>
    <property type="project" value="TreeGrafter"/>
</dbReference>
<protein>
    <submittedName>
        <fullName evidence="14">Amiloride-sensitive sodium channel</fullName>
    </submittedName>
</protein>
<feature type="compositionally biased region" description="Polar residues" evidence="12">
    <location>
        <begin position="717"/>
        <end position="734"/>
    </location>
</feature>
<keyword evidence="3 11" id="KW-0894">Sodium channel</keyword>
<keyword evidence="4 11" id="KW-0812">Transmembrane</keyword>
<feature type="region of interest" description="Disordered" evidence="12">
    <location>
        <begin position="1086"/>
        <end position="1125"/>
    </location>
</feature>
<evidence type="ECO:0000256" key="11">
    <source>
        <dbReference type="RuleBase" id="RU000679"/>
    </source>
</evidence>
<evidence type="ECO:0000256" key="12">
    <source>
        <dbReference type="SAM" id="MobiDB-lite"/>
    </source>
</evidence>
<evidence type="ECO:0000256" key="5">
    <source>
        <dbReference type="ARBA" id="ARBA00022989"/>
    </source>
</evidence>
<evidence type="ECO:0000256" key="2">
    <source>
        <dbReference type="ARBA" id="ARBA00022448"/>
    </source>
</evidence>
<keyword evidence="8" id="KW-0472">Membrane</keyword>
<keyword evidence="5" id="KW-1133">Transmembrane helix</keyword>
<evidence type="ECO:0000256" key="10">
    <source>
        <dbReference type="ARBA" id="ARBA00023303"/>
    </source>
</evidence>